<dbReference type="WBParaSite" id="JU765_v2.g19892.t1">
    <property type="protein sequence ID" value="JU765_v2.g19892.t1"/>
    <property type="gene ID" value="JU765_v2.g19892"/>
</dbReference>
<sequence>MRIFLLISFFIVVNCQQFFQYNGQQYYYPQQQVPQQFYQPQQQYYQQQVYLQQSSQPVQQPIHQQQQQHRREPSQIETIQTKEFKSEIAFDLPNPQSSTNLGTKVVRPVSRTKIVRRPVVPQRRIISGNHARSSHMHFNNLPPQQPRNVVTSVRPTIAPTPAPTRAPTRPPTTRSTTIRTTEAPTVAPVHHKPAVPAPVSHLSPGKSDPNSVFLSCCKGKNVAKSCESRCNFDILTKKILTGMFLGTDKCPQSHGLDLFSCAAQDSDHTPCCRRMNVQKTGAGDKCLAFCKMTPDSMFQADASYLPCWAVLNKIKTCFRDAIINGIET</sequence>
<name>A0AC34QWP6_9BILA</name>
<accession>A0AC34QWP6</accession>
<proteinExistence type="predicted"/>
<evidence type="ECO:0000313" key="2">
    <source>
        <dbReference type="WBParaSite" id="JU765_v2.g19892.t1"/>
    </source>
</evidence>
<dbReference type="Proteomes" id="UP000887576">
    <property type="component" value="Unplaced"/>
</dbReference>
<evidence type="ECO:0000313" key="1">
    <source>
        <dbReference type="Proteomes" id="UP000887576"/>
    </source>
</evidence>
<reference evidence="2" key="1">
    <citation type="submission" date="2022-11" db="UniProtKB">
        <authorList>
            <consortium name="WormBaseParasite"/>
        </authorList>
    </citation>
    <scope>IDENTIFICATION</scope>
</reference>
<organism evidence="1 2">
    <name type="scientific">Panagrolaimus sp. JU765</name>
    <dbReference type="NCBI Taxonomy" id="591449"/>
    <lineage>
        <taxon>Eukaryota</taxon>
        <taxon>Metazoa</taxon>
        <taxon>Ecdysozoa</taxon>
        <taxon>Nematoda</taxon>
        <taxon>Chromadorea</taxon>
        <taxon>Rhabditida</taxon>
        <taxon>Tylenchina</taxon>
        <taxon>Panagrolaimomorpha</taxon>
        <taxon>Panagrolaimoidea</taxon>
        <taxon>Panagrolaimidae</taxon>
        <taxon>Panagrolaimus</taxon>
    </lineage>
</organism>
<protein>
    <submittedName>
        <fullName evidence="2">Uncharacterized protein</fullName>
    </submittedName>
</protein>